<dbReference type="InterPro" id="IPR036390">
    <property type="entry name" value="WH_DNA-bd_sf"/>
</dbReference>
<dbReference type="InterPro" id="IPR003768">
    <property type="entry name" value="ScpA"/>
</dbReference>
<evidence type="ECO:0000313" key="2">
    <source>
        <dbReference type="EMBL" id="OGL74240.1"/>
    </source>
</evidence>
<accession>A0A1F7U7L1</accession>
<proteinExistence type="predicted"/>
<sequence length="236" mass="26800">MPITVKLEKFEGPLDLLLQLIEREDLPITEVSLSSVTDQYLRAIKATKVPSEDLADFLLVAAKLLLIKSRILLPQIDLGLEEEGIPLDVQLRMYKEFVEAAKIIDAKIKKKQFAFVREKPPFQKGFFPPKTLTSEKMAAVFREIVKALEPVIALPKQALERAVSIQDKIARIRQLLSDRAQASFSSLLREAKNKTEVIVSFLALLELVKQKIVDVDQEKLFEDIEIKRLNKTATHV</sequence>
<dbReference type="PANTHER" id="PTHR33969">
    <property type="entry name" value="SEGREGATION AND CONDENSATION PROTEIN A"/>
    <property type="match status" value="1"/>
</dbReference>
<evidence type="ECO:0000313" key="3">
    <source>
        <dbReference type="Proteomes" id="UP000176303"/>
    </source>
</evidence>
<gene>
    <name evidence="2" type="ORF">A3D72_03615</name>
</gene>
<organism evidence="2 3">
    <name type="scientific">Candidatus Uhrbacteria bacterium RIFCSPHIGHO2_02_FULL_57_19</name>
    <dbReference type="NCBI Taxonomy" id="1802391"/>
    <lineage>
        <taxon>Bacteria</taxon>
        <taxon>Candidatus Uhriibacteriota</taxon>
    </lineage>
</organism>
<dbReference type="AlphaFoldDB" id="A0A1F7U7L1"/>
<comment type="caution">
    <text evidence="2">The sequence shown here is derived from an EMBL/GenBank/DDBJ whole genome shotgun (WGS) entry which is preliminary data.</text>
</comment>
<dbReference type="Pfam" id="PF02616">
    <property type="entry name" value="SMC_ScpA"/>
    <property type="match status" value="1"/>
</dbReference>
<protein>
    <recommendedName>
        <fullName evidence="1">Segregation and condensation protein A</fullName>
    </recommendedName>
</protein>
<dbReference type="PANTHER" id="PTHR33969:SF2">
    <property type="entry name" value="SEGREGATION AND CONDENSATION PROTEIN A"/>
    <property type="match status" value="1"/>
</dbReference>
<reference evidence="2 3" key="1">
    <citation type="journal article" date="2016" name="Nat. Commun.">
        <title>Thousands of microbial genomes shed light on interconnected biogeochemical processes in an aquifer system.</title>
        <authorList>
            <person name="Anantharaman K."/>
            <person name="Brown C.T."/>
            <person name="Hug L.A."/>
            <person name="Sharon I."/>
            <person name="Castelle C.J."/>
            <person name="Probst A.J."/>
            <person name="Thomas B.C."/>
            <person name="Singh A."/>
            <person name="Wilkins M.J."/>
            <person name="Karaoz U."/>
            <person name="Brodie E.L."/>
            <person name="Williams K.H."/>
            <person name="Hubbard S.S."/>
            <person name="Banfield J.F."/>
        </authorList>
    </citation>
    <scope>NUCLEOTIDE SEQUENCE [LARGE SCALE GENOMIC DNA]</scope>
</reference>
<evidence type="ECO:0000256" key="1">
    <source>
        <dbReference type="ARBA" id="ARBA00044777"/>
    </source>
</evidence>
<dbReference type="Proteomes" id="UP000176303">
    <property type="component" value="Unassembled WGS sequence"/>
</dbReference>
<dbReference type="Gene3D" id="6.10.250.2410">
    <property type="match status" value="1"/>
</dbReference>
<dbReference type="SUPFAM" id="SSF46785">
    <property type="entry name" value="Winged helix' DNA-binding domain"/>
    <property type="match status" value="1"/>
</dbReference>
<dbReference type="STRING" id="1802391.A3D72_03615"/>
<dbReference type="EMBL" id="MGDZ01000004">
    <property type="protein sequence ID" value="OGL74240.1"/>
    <property type="molecule type" value="Genomic_DNA"/>
</dbReference>
<dbReference type="Gene3D" id="1.10.10.580">
    <property type="entry name" value="Structural maintenance of chromosome 1. Chain E"/>
    <property type="match status" value="1"/>
</dbReference>
<name>A0A1F7U7L1_9BACT</name>
<dbReference type="InterPro" id="IPR023093">
    <property type="entry name" value="ScpA-like_C"/>
</dbReference>